<dbReference type="GO" id="GO:0003924">
    <property type="term" value="F:GTPase activity"/>
    <property type="evidence" value="ECO:0007669"/>
    <property type="project" value="InterPro"/>
</dbReference>
<organism evidence="1">
    <name type="scientific">Rhizophora mucronata</name>
    <name type="common">Asiatic mangrove</name>
    <dbReference type="NCBI Taxonomy" id="61149"/>
    <lineage>
        <taxon>Eukaryota</taxon>
        <taxon>Viridiplantae</taxon>
        <taxon>Streptophyta</taxon>
        <taxon>Embryophyta</taxon>
        <taxon>Tracheophyta</taxon>
        <taxon>Spermatophyta</taxon>
        <taxon>Magnoliopsida</taxon>
        <taxon>eudicotyledons</taxon>
        <taxon>Gunneridae</taxon>
        <taxon>Pentapetalae</taxon>
        <taxon>rosids</taxon>
        <taxon>fabids</taxon>
        <taxon>Malpighiales</taxon>
        <taxon>Rhizophoraceae</taxon>
        <taxon>Rhizophora</taxon>
    </lineage>
</organism>
<sequence length="92" mass="10295">MARPGNRFIQAKLVLLGDMGTGKTSLVLRFIKGQFFDNQVHIHQLFASASPFSCPFIFFLLEKLCTCMSSGTNRRSSLFHTGSVIIRSHCEV</sequence>
<proteinExistence type="predicted"/>
<dbReference type="Gene3D" id="3.40.50.300">
    <property type="entry name" value="P-loop containing nucleotide triphosphate hydrolases"/>
    <property type="match status" value="1"/>
</dbReference>
<name>A0A2P2JU05_RHIMU</name>
<protein>
    <submittedName>
        <fullName evidence="1">Ras-related protein RABF2a-like</fullName>
    </submittedName>
</protein>
<dbReference type="Pfam" id="PF00071">
    <property type="entry name" value="Ras"/>
    <property type="match status" value="1"/>
</dbReference>
<dbReference type="SUPFAM" id="SSF52540">
    <property type="entry name" value="P-loop containing nucleoside triphosphate hydrolases"/>
    <property type="match status" value="1"/>
</dbReference>
<dbReference type="GO" id="GO:0005525">
    <property type="term" value="F:GTP binding"/>
    <property type="evidence" value="ECO:0007669"/>
    <property type="project" value="InterPro"/>
</dbReference>
<dbReference type="EMBL" id="GGEC01016470">
    <property type="protein sequence ID" value="MBW96953.1"/>
    <property type="molecule type" value="Transcribed_RNA"/>
</dbReference>
<dbReference type="InterPro" id="IPR001806">
    <property type="entry name" value="Small_GTPase"/>
</dbReference>
<evidence type="ECO:0000313" key="1">
    <source>
        <dbReference type="EMBL" id="MBW96953.1"/>
    </source>
</evidence>
<dbReference type="InterPro" id="IPR027417">
    <property type="entry name" value="P-loop_NTPase"/>
</dbReference>
<accession>A0A2P2JU05</accession>
<dbReference type="AlphaFoldDB" id="A0A2P2JU05"/>
<reference evidence="1" key="1">
    <citation type="submission" date="2018-02" db="EMBL/GenBank/DDBJ databases">
        <title>Rhizophora mucronata_Transcriptome.</title>
        <authorList>
            <person name="Meera S.P."/>
            <person name="Sreeshan A."/>
            <person name="Augustine A."/>
        </authorList>
    </citation>
    <scope>NUCLEOTIDE SEQUENCE</scope>
    <source>
        <tissue evidence="1">Leaf</tissue>
    </source>
</reference>